<sequence length="130" mass="14582">MNRFRFACPILRFNTLAAGENPFRLSAPDPGVNPFLALASVYGKEVPHTHVNARLGNVMRKCSRSGDVSIGVRKCENHHNNPISDRSRAGCEPDEGRLLDRNGCEIMPHPMLCRFTLRAAEVTELREIIR</sequence>
<evidence type="ECO:0000313" key="3">
    <source>
        <dbReference type="Proteomes" id="UP000030765"/>
    </source>
</evidence>
<dbReference type="AlphaFoldDB" id="A0A084VUV5"/>
<dbReference type="VEuPathDB" id="VectorBase:ASIC009382"/>
<gene>
    <name evidence="1" type="ORF">ZHAS_00009382</name>
</gene>
<evidence type="ECO:0000313" key="2">
    <source>
        <dbReference type="EnsemblMetazoa" id="ASIC009382-PA"/>
    </source>
</evidence>
<proteinExistence type="predicted"/>
<keyword evidence="3" id="KW-1185">Reference proteome</keyword>
<dbReference type="EMBL" id="KE525143">
    <property type="protein sequence ID" value="KFB41749.1"/>
    <property type="molecule type" value="Genomic_DNA"/>
</dbReference>
<reference evidence="2" key="2">
    <citation type="submission" date="2020-05" db="UniProtKB">
        <authorList>
            <consortium name="EnsemblMetazoa"/>
        </authorList>
    </citation>
    <scope>IDENTIFICATION</scope>
</reference>
<dbReference type="EnsemblMetazoa" id="ASIC009382-RA">
    <property type="protein sequence ID" value="ASIC009382-PA"/>
    <property type="gene ID" value="ASIC009382"/>
</dbReference>
<protein>
    <submittedName>
        <fullName evidence="1 2">Uncharacterized protein</fullName>
    </submittedName>
</protein>
<reference evidence="1 3" key="1">
    <citation type="journal article" date="2014" name="BMC Genomics">
        <title>Genome sequence of Anopheles sinensis provides insight into genetics basis of mosquito competence for malaria parasites.</title>
        <authorList>
            <person name="Zhou D."/>
            <person name="Zhang D."/>
            <person name="Ding G."/>
            <person name="Shi L."/>
            <person name="Hou Q."/>
            <person name="Ye Y."/>
            <person name="Xu Y."/>
            <person name="Zhou H."/>
            <person name="Xiong C."/>
            <person name="Li S."/>
            <person name="Yu J."/>
            <person name="Hong S."/>
            <person name="Yu X."/>
            <person name="Zou P."/>
            <person name="Chen C."/>
            <person name="Chang X."/>
            <person name="Wang W."/>
            <person name="Lv Y."/>
            <person name="Sun Y."/>
            <person name="Ma L."/>
            <person name="Shen B."/>
            <person name="Zhu C."/>
        </authorList>
    </citation>
    <scope>NUCLEOTIDE SEQUENCE [LARGE SCALE GENOMIC DNA]</scope>
</reference>
<dbReference type="Proteomes" id="UP000030765">
    <property type="component" value="Unassembled WGS sequence"/>
</dbReference>
<organism evidence="1">
    <name type="scientific">Anopheles sinensis</name>
    <name type="common">Mosquito</name>
    <dbReference type="NCBI Taxonomy" id="74873"/>
    <lineage>
        <taxon>Eukaryota</taxon>
        <taxon>Metazoa</taxon>
        <taxon>Ecdysozoa</taxon>
        <taxon>Arthropoda</taxon>
        <taxon>Hexapoda</taxon>
        <taxon>Insecta</taxon>
        <taxon>Pterygota</taxon>
        <taxon>Neoptera</taxon>
        <taxon>Endopterygota</taxon>
        <taxon>Diptera</taxon>
        <taxon>Nematocera</taxon>
        <taxon>Culicoidea</taxon>
        <taxon>Culicidae</taxon>
        <taxon>Anophelinae</taxon>
        <taxon>Anopheles</taxon>
    </lineage>
</organism>
<accession>A0A084VUV5</accession>
<name>A0A084VUV5_ANOSI</name>
<evidence type="ECO:0000313" key="1">
    <source>
        <dbReference type="EMBL" id="KFB41749.1"/>
    </source>
</evidence>
<dbReference type="EMBL" id="ATLV01017033">
    <property type="status" value="NOT_ANNOTATED_CDS"/>
    <property type="molecule type" value="Genomic_DNA"/>
</dbReference>